<dbReference type="EMBL" id="CP116968">
    <property type="protein sequence ID" value="WNM63785.1"/>
    <property type="molecule type" value="Genomic_DNA"/>
</dbReference>
<dbReference type="KEGG" id="nneo:PQG83_08525"/>
<proteinExistence type="predicted"/>
<accession>A0AA96GP42</accession>
<gene>
    <name evidence="1" type="ORF">PQG83_08525</name>
</gene>
<evidence type="ECO:0000313" key="1">
    <source>
        <dbReference type="EMBL" id="WNM63785.1"/>
    </source>
</evidence>
<protein>
    <submittedName>
        <fullName evidence="1">Uncharacterized protein</fullName>
    </submittedName>
</protein>
<name>A0AA96GP42_9BACT</name>
<evidence type="ECO:0000313" key="2">
    <source>
        <dbReference type="Proteomes" id="UP001302494"/>
    </source>
</evidence>
<sequence>MPPFTWPTERSRIIAAFEKRHAAPEAGALLGWAVSAVDALYYLADIHASYDSSRSVLGTHNPDVIDVPHARWAAGTSMTALDLCAAALGRAICKHSKERELDLGSFEVDRLKEQALFRKLPKEAVQWLEGVLDDPGLTKLKDARHPLTHRRLSRHFSMSIGSSCLDERLKLQVGANRVRVADLVVEVRDLATTHVSALIQILPNL</sequence>
<dbReference type="RefSeq" id="WP_312748485.1">
    <property type="nucleotide sequence ID" value="NZ_CP116968.1"/>
</dbReference>
<dbReference type="Proteomes" id="UP001302494">
    <property type="component" value="Chromosome"/>
</dbReference>
<keyword evidence="2" id="KW-1185">Reference proteome</keyword>
<dbReference type="AlphaFoldDB" id="A0AA96GP42"/>
<organism evidence="1 2">
    <name type="scientific">Candidatus Nitrospira neomarina</name>
    <dbReference type="NCBI Taxonomy" id="3020899"/>
    <lineage>
        <taxon>Bacteria</taxon>
        <taxon>Pseudomonadati</taxon>
        <taxon>Nitrospirota</taxon>
        <taxon>Nitrospiria</taxon>
        <taxon>Nitrospirales</taxon>
        <taxon>Nitrospiraceae</taxon>
        <taxon>Nitrospira</taxon>
    </lineage>
</organism>
<reference evidence="1 2" key="1">
    <citation type="submission" date="2023-01" db="EMBL/GenBank/DDBJ databases">
        <title>Cultivation and genomic characterization of new, ubiquitous marine nitrite-oxidizing bacteria from the Nitrospirales.</title>
        <authorList>
            <person name="Mueller A.J."/>
            <person name="Daebeler A."/>
            <person name="Herbold C.W."/>
            <person name="Kirkegaard R.H."/>
            <person name="Daims H."/>
        </authorList>
    </citation>
    <scope>NUCLEOTIDE SEQUENCE [LARGE SCALE GENOMIC DNA]</scope>
    <source>
        <strain evidence="1 2">DK</strain>
    </source>
</reference>